<evidence type="ECO:0000313" key="3">
    <source>
        <dbReference type="Proteomes" id="UP000654304"/>
    </source>
</evidence>
<accession>A0ABR7A0Q9</accession>
<feature type="coiled-coil region" evidence="1">
    <location>
        <begin position="8"/>
        <end position="64"/>
    </location>
</feature>
<comment type="caution">
    <text evidence="2">The sequence shown here is derived from an EMBL/GenBank/DDBJ whole genome shotgun (WGS) entry which is preliminary data.</text>
</comment>
<dbReference type="RefSeq" id="WP_186902170.1">
    <property type="nucleotide sequence ID" value="NZ_JACOGD010000001.1"/>
</dbReference>
<dbReference type="EMBL" id="JACOGD010000001">
    <property type="protein sequence ID" value="MBC3930282.1"/>
    <property type="molecule type" value="Genomic_DNA"/>
</dbReference>
<proteinExistence type="predicted"/>
<evidence type="ECO:0008006" key="4">
    <source>
        <dbReference type="Google" id="ProtNLM"/>
    </source>
</evidence>
<protein>
    <recommendedName>
        <fullName evidence="4">Coiled coil domain-containing protein</fullName>
    </recommendedName>
</protein>
<keyword evidence="3" id="KW-1185">Reference proteome</keyword>
<reference evidence="2 3" key="1">
    <citation type="submission" date="2020-08" db="EMBL/GenBank/DDBJ databases">
        <title>Novel species isolated from subtropical streams in China.</title>
        <authorList>
            <person name="Lu H."/>
        </authorList>
    </citation>
    <scope>NUCLEOTIDE SEQUENCE [LARGE SCALE GENOMIC DNA]</scope>
    <source>
        <strain evidence="2 3">CY22W</strain>
    </source>
</reference>
<name>A0ABR7A0Q9_9BURK</name>
<evidence type="ECO:0000313" key="2">
    <source>
        <dbReference type="EMBL" id="MBC3930282.1"/>
    </source>
</evidence>
<dbReference type="Proteomes" id="UP000654304">
    <property type="component" value="Unassembled WGS sequence"/>
</dbReference>
<organism evidence="2 3">
    <name type="scientific">Undibacterium curvum</name>
    <dbReference type="NCBI Taxonomy" id="2762294"/>
    <lineage>
        <taxon>Bacteria</taxon>
        <taxon>Pseudomonadati</taxon>
        <taxon>Pseudomonadota</taxon>
        <taxon>Betaproteobacteria</taxon>
        <taxon>Burkholderiales</taxon>
        <taxon>Oxalobacteraceae</taxon>
        <taxon>Undibacterium</taxon>
    </lineage>
</organism>
<evidence type="ECO:0000256" key="1">
    <source>
        <dbReference type="SAM" id="Coils"/>
    </source>
</evidence>
<gene>
    <name evidence="2" type="ORF">H8K43_01250</name>
</gene>
<keyword evidence="1" id="KW-0175">Coiled coil</keyword>
<sequence length="104" mass="12205">MKRRDEYVLKMQEKLDHLNQMITEFEDQAEKKAQLVQVKFLEEKSKLNAQAEQIHDKLNEMRVATEAGWEQLADGTEALHHALVASLHYFKTELKSHQATKEEK</sequence>